<evidence type="ECO:0000313" key="2">
    <source>
        <dbReference type="EMBL" id="MDT8901413.1"/>
    </source>
</evidence>
<dbReference type="RefSeq" id="WP_413779923.1">
    <property type="nucleotide sequence ID" value="NZ_JAUOZS010000001.1"/>
</dbReference>
<feature type="compositionally biased region" description="Basic and acidic residues" evidence="1">
    <location>
        <begin position="33"/>
        <end position="46"/>
    </location>
</feature>
<dbReference type="InterPro" id="IPR011990">
    <property type="entry name" value="TPR-like_helical_dom_sf"/>
</dbReference>
<reference evidence="2 3" key="1">
    <citation type="submission" date="2023-07" db="EMBL/GenBank/DDBJ databases">
        <title>The novel representative of Negativicutes class, Anaeroselena agilis gen. nov. sp. nov.</title>
        <authorList>
            <person name="Prokofeva M.I."/>
            <person name="Elcheninov A.G."/>
            <person name="Klyukina A."/>
            <person name="Kublanov I.V."/>
            <person name="Frolov E.N."/>
            <person name="Podosokorskaya O.A."/>
        </authorList>
    </citation>
    <scope>NUCLEOTIDE SEQUENCE [LARGE SCALE GENOMIC DNA]</scope>
    <source>
        <strain evidence="2 3">4137-cl</strain>
    </source>
</reference>
<proteinExistence type="predicted"/>
<organism evidence="2 3">
    <name type="scientific">Anaeroselena agilis</name>
    <dbReference type="NCBI Taxonomy" id="3063788"/>
    <lineage>
        <taxon>Bacteria</taxon>
        <taxon>Bacillati</taxon>
        <taxon>Bacillota</taxon>
        <taxon>Negativicutes</taxon>
        <taxon>Acetonemataceae</taxon>
        <taxon>Anaeroselena</taxon>
    </lineage>
</organism>
<dbReference type="Gene3D" id="1.25.40.10">
    <property type="entry name" value="Tetratricopeptide repeat domain"/>
    <property type="match status" value="1"/>
</dbReference>
<evidence type="ECO:0000256" key="1">
    <source>
        <dbReference type="SAM" id="MobiDB-lite"/>
    </source>
</evidence>
<dbReference type="EMBL" id="JAUOZS010000001">
    <property type="protein sequence ID" value="MDT8901413.1"/>
    <property type="molecule type" value="Genomic_DNA"/>
</dbReference>
<evidence type="ECO:0008006" key="4">
    <source>
        <dbReference type="Google" id="ProtNLM"/>
    </source>
</evidence>
<feature type="region of interest" description="Disordered" evidence="1">
    <location>
        <begin position="1"/>
        <end position="70"/>
    </location>
</feature>
<sequence>MGEPLTILPAATAAPEASTEPSPTVAPEPVPEAENKPAEPDDHGEIAADPLSTFAFSAGNSPGQSPVDDAAVENQDAVAAPEDDTLTMEANAVTIPSHPASDSLDDLMDFAFVQKEAGNHQQALDAFRRALRLYRFSEAAPFLAIEIANLLKNRGAYDEAIAVLTESRSLLALLENETLDQEFVITIAYLRIVKNTLLEKRVGYVPFSRIPADISREIDAEFREWRNLA</sequence>
<feature type="compositionally biased region" description="Low complexity" evidence="1">
    <location>
        <begin position="1"/>
        <end position="23"/>
    </location>
</feature>
<keyword evidence="3" id="KW-1185">Reference proteome</keyword>
<dbReference type="Proteomes" id="UP001254848">
    <property type="component" value="Unassembled WGS sequence"/>
</dbReference>
<comment type="caution">
    <text evidence="2">The sequence shown here is derived from an EMBL/GenBank/DDBJ whole genome shotgun (WGS) entry which is preliminary data.</text>
</comment>
<feature type="compositionally biased region" description="Polar residues" evidence="1">
    <location>
        <begin position="54"/>
        <end position="64"/>
    </location>
</feature>
<dbReference type="SUPFAM" id="SSF48452">
    <property type="entry name" value="TPR-like"/>
    <property type="match status" value="1"/>
</dbReference>
<protein>
    <recommendedName>
        <fullName evidence="4">Tetratricopeptide repeat protein</fullName>
    </recommendedName>
</protein>
<gene>
    <name evidence="2" type="ORF">Q4T40_09195</name>
</gene>
<name>A0ABU3NYR3_9FIRM</name>
<evidence type="ECO:0000313" key="3">
    <source>
        <dbReference type="Proteomes" id="UP001254848"/>
    </source>
</evidence>
<accession>A0ABU3NYR3</accession>